<dbReference type="InterPro" id="IPR003593">
    <property type="entry name" value="AAA+_ATPase"/>
</dbReference>
<dbReference type="GO" id="GO:0006355">
    <property type="term" value="P:regulation of DNA-templated transcription"/>
    <property type="evidence" value="ECO:0007669"/>
    <property type="project" value="InterPro"/>
</dbReference>
<dbReference type="InterPro" id="IPR000014">
    <property type="entry name" value="PAS"/>
</dbReference>
<evidence type="ECO:0000256" key="1">
    <source>
        <dbReference type="ARBA" id="ARBA00022741"/>
    </source>
</evidence>
<dbReference type="InterPro" id="IPR010524">
    <property type="entry name" value="Sig_transdc_resp-reg_PrpR_N"/>
</dbReference>
<dbReference type="Pfam" id="PF00158">
    <property type="entry name" value="Sigma54_activat"/>
    <property type="match status" value="1"/>
</dbReference>
<dbReference type="Gene3D" id="1.10.8.60">
    <property type="match status" value="1"/>
</dbReference>
<evidence type="ECO:0000256" key="2">
    <source>
        <dbReference type="ARBA" id="ARBA00022840"/>
    </source>
</evidence>
<protein>
    <submittedName>
        <fullName evidence="7">Propionate catabolism operon regulatory protein PrpR</fullName>
    </submittedName>
</protein>
<evidence type="ECO:0000256" key="3">
    <source>
        <dbReference type="ARBA" id="ARBA00023015"/>
    </source>
</evidence>
<dbReference type="InterPro" id="IPR027417">
    <property type="entry name" value="P-loop_NTPase"/>
</dbReference>
<organism evidence="7 8">
    <name type="scientific">Azoarcus taiwanensis</name>
    <dbReference type="NCBI Taxonomy" id="666964"/>
    <lineage>
        <taxon>Bacteria</taxon>
        <taxon>Pseudomonadati</taxon>
        <taxon>Pseudomonadota</taxon>
        <taxon>Betaproteobacteria</taxon>
        <taxon>Rhodocyclales</taxon>
        <taxon>Zoogloeaceae</taxon>
        <taxon>Azoarcus</taxon>
    </lineage>
</organism>
<dbReference type="InterPro" id="IPR012704">
    <property type="entry name" value="Sig_transdc_resp-reg_PrpR"/>
</dbReference>
<dbReference type="Gene3D" id="3.40.50.2300">
    <property type="match status" value="1"/>
</dbReference>
<comment type="caution">
    <text evidence="7">The sequence shown here is derived from an EMBL/GenBank/DDBJ whole genome shotgun (WGS) entry which is preliminary data.</text>
</comment>
<dbReference type="InterPro" id="IPR002078">
    <property type="entry name" value="Sigma_54_int"/>
</dbReference>
<dbReference type="InterPro" id="IPR058031">
    <property type="entry name" value="AAA_lid_NorR"/>
</dbReference>
<dbReference type="SUPFAM" id="SSF52540">
    <property type="entry name" value="P-loop containing nucleoside triphosphate hydrolases"/>
    <property type="match status" value="1"/>
</dbReference>
<evidence type="ECO:0000313" key="8">
    <source>
        <dbReference type="Proteomes" id="UP000599523"/>
    </source>
</evidence>
<dbReference type="NCBIfam" id="TIGR00229">
    <property type="entry name" value="sensory_box"/>
    <property type="match status" value="1"/>
</dbReference>
<dbReference type="Gene3D" id="3.40.50.300">
    <property type="entry name" value="P-loop containing nucleotide triphosphate hydrolases"/>
    <property type="match status" value="1"/>
</dbReference>
<dbReference type="PROSITE" id="PS50045">
    <property type="entry name" value="SIGMA54_INTERACT_4"/>
    <property type="match status" value="1"/>
</dbReference>
<dbReference type="InterPro" id="IPR013767">
    <property type="entry name" value="PAS_fold"/>
</dbReference>
<dbReference type="SUPFAM" id="SSF55785">
    <property type="entry name" value="PYP-like sensor domain (PAS domain)"/>
    <property type="match status" value="1"/>
</dbReference>
<dbReference type="CDD" id="cd00009">
    <property type="entry name" value="AAA"/>
    <property type="match status" value="1"/>
</dbReference>
<feature type="domain" description="Sigma-54 factor interaction" evidence="5">
    <location>
        <begin position="327"/>
        <end position="559"/>
    </location>
</feature>
<dbReference type="PANTHER" id="PTHR32071:SF81">
    <property type="entry name" value="PROPIONATE CATABOLISM OPERON REGULATORY PROTEIN"/>
    <property type="match status" value="1"/>
</dbReference>
<dbReference type="SMART" id="SM00382">
    <property type="entry name" value="AAA"/>
    <property type="match status" value="1"/>
</dbReference>
<accession>A0A972F8W0</accession>
<sequence>MRRADGLPRVCFLGYRQLTRLVRPVLADYVDRARVEVAEGAFDDAVAIASKRIAQGEVDAFLSAGANASILRQRLDAPVATIEVEGFDVLEAMIRARRMTDRVGIVTYGQIDPRLDAVKGLLRMEVAQYAYRGAEDAQRHFDALRRDGFEVIIGSSLVVELAEQNGLQGLLVYSLDSVRRGIEHAIDLARAARLEAGRYEQLNGVLRTLQDAMLAVDRDHRIIAVNPPMQKALGREREALVGTSLDALVPELSLRRTLETGEEERATVRNLMSHDWVVTRAPIREHGETVGATITLYDTRLIQEADTSLRIHQRTRQTRGRYRFEDIHGSSPAFLRAIKTARRFARTDLTVLLTGESGVGKELFAQAIHAESPRSGEPFVALNCAAFPESLLESELFGYEEGAFTGSRRGGKRGLLEAAHRGTLFLDEIGDMPLPLQTRLLRVLQEREVTRLGGTAAVPIDVRIIVATHQPLQEMIAGRRFRQDLYYRINTLRLSIPPLRDRKSDIPPLMHGMVTRGLRRLGSTLRAEPALEVLAPHLLAYAWPGNVRELENIAERIAVYLLQFENENEIDLDGLTQDCPEILPEGGLSAPDDPDGLSVRIEAALRRANGNRARAAEFLGVSRATLWRWQKALESTNANPG</sequence>
<dbReference type="InterPro" id="IPR035965">
    <property type="entry name" value="PAS-like_dom_sf"/>
</dbReference>
<dbReference type="InterPro" id="IPR009057">
    <property type="entry name" value="Homeodomain-like_sf"/>
</dbReference>
<dbReference type="CDD" id="cd00130">
    <property type="entry name" value="PAS"/>
    <property type="match status" value="1"/>
</dbReference>
<dbReference type="GO" id="GO:0043565">
    <property type="term" value="F:sequence-specific DNA binding"/>
    <property type="evidence" value="ECO:0007669"/>
    <property type="project" value="InterPro"/>
</dbReference>
<evidence type="ECO:0000313" key="7">
    <source>
        <dbReference type="EMBL" id="NMG03875.1"/>
    </source>
</evidence>
<dbReference type="AlphaFoldDB" id="A0A972F8W0"/>
<dbReference type="InterPro" id="IPR025662">
    <property type="entry name" value="Sigma_54_int_dom_ATP-bd_1"/>
</dbReference>
<dbReference type="PRINTS" id="PR01590">
    <property type="entry name" value="HTHFIS"/>
</dbReference>
<dbReference type="GO" id="GO:0005524">
    <property type="term" value="F:ATP binding"/>
    <property type="evidence" value="ECO:0007669"/>
    <property type="project" value="UniProtKB-KW"/>
</dbReference>
<dbReference type="PROSITE" id="PS50112">
    <property type="entry name" value="PAS"/>
    <property type="match status" value="1"/>
</dbReference>
<dbReference type="SUPFAM" id="SSF159800">
    <property type="entry name" value="PrpR receptor domain-like"/>
    <property type="match status" value="1"/>
</dbReference>
<dbReference type="InterPro" id="IPR002197">
    <property type="entry name" value="HTH_Fis"/>
</dbReference>
<dbReference type="EMBL" id="WTVM01000079">
    <property type="protein sequence ID" value="NMG03875.1"/>
    <property type="molecule type" value="Genomic_DNA"/>
</dbReference>
<dbReference type="FunFam" id="3.40.50.300:FF:000006">
    <property type="entry name" value="DNA-binding transcriptional regulator NtrC"/>
    <property type="match status" value="1"/>
</dbReference>
<keyword evidence="3" id="KW-0805">Transcription regulation</keyword>
<dbReference type="PROSITE" id="PS00675">
    <property type="entry name" value="SIGMA54_INTERACT_1"/>
    <property type="match status" value="1"/>
</dbReference>
<keyword evidence="4" id="KW-0804">Transcription</keyword>
<dbReference type="GO" id="GO:0019629">
    <property type="term" value="P:propionate catabolic process, 2-methylcitrate cycle"/>
    <property type="evidence" value="ECO:0007669"/>
    <property type="project" value="InterPro"/>
</dbReference>
<dbReference type="Proteomes" id="UP000599523">
    <property type="component" value="Unassembled WGS sequence"/>
</dbReference>
<keyword evidence="8" id="KW-1185">Reference proteome</keyword>
<reference evidence="7" key="1">
    <citation type="submission" date="2019-12" db="EMBL/GenBank/DDBJ databases">
        <title>Comparative genomics gives insights into the taxonomy of the Azoarcus-Aromatoleum group and reveals separate origins of nif in the plant-associated Azoarcus and non-plant-associated Aromatoleum sub-groups.</title>
        <authorList>
            <person name="Lafos M."/>
            <person name="Maluk M."/>
            <person name="Batista M."/>
            <person name="Junghare M."/>
            <person name="Carmona M."/>
            <person name="Faoro H."/>
            <person name="Cruz L.M."/>
            <person name="Battistoni F."/>
            <person name="De Souza E."/>
            <person name="Pedrosa F."/>
            <person name="Chen W.-M."/>
            <person name="Poole P.S."/>
            <person name="Dixon R.A."/>
            <person name="James E.K."/>
        </authorList>
    </citation>
    <scope>NUCLEOTIDE SEQUENCE</scope>
    <source>
        <strain evidence="7">NSC3</strain>
    </source>
</reference>
<dbReference type="Gene3D" id="1.10.10.60">
    <property type="entry name" value="Homeodomain-like"/>
    <property type="match status" value="1"/>
</dbReference>
<dbReference type="PANTHER" id="PTHR32071">
    <property type="entry name" value="TRANSCRIPTIONAL REGULATORY PROTEIN"/>
    <property type="match status" value="1"/>
</dbReference>
<name>A0A972F8W0_9RHOO</name>
<dbReference type="Pfam" id="PF02954">
    <property type="entry name" value="HTH_8"/>
    <property type="match status" value="1"/>
</dbReference>
<keyword evidence="1" id="KW-0547">Nucleotide-binding</keyword>
<dbReference type="InterPro" id="IPR025944">
    <property type="entry name" value="Sigma_54_int_dom_CS"/>
</dbReference>
<dbReference type="GO" id="GO:0005737">
    <property type="term" value="C:cytoplasm"/>
    <property type="evidence" value="ECO:0007669"/>
    <property type="project" value="InterPro"/>
</dbReference>
<dbReference type="GO" id="GO:0000156">
    <property type="term" value="F:phosphorelay response regulator activity"/>
    <property type="evidence" value="ECO:0007669"/>
    <property type="project" value="InterPro"/>
</dbReference>
<dbReference type="Gene3D" id="3.40.50.10660">
    <property type="entry name" value="PrpR receptor domain-like"/>
    <property type="match status" value="1"/>
</dbReference>
<dbReference type="Pfam" id="PF25601">
    <property type="entry name" value="AAA_lid_14"/>
    <property type="match status" value="1"/>
</dbReference>
<evidence type="ECO:0000259" key="6">
    <source>
        <dbReference type="PROSITE" id="PS50112"/>
    </source>
</evidence>
<dbReference type="Pfam" id="PF06506">
    <property type="entry name" value="PrpR_N"/>
    <property type="match status" value="1"/>
</dbReference>
<evidence type="ECO:0000256" key="4">
    <source>
        <dbReference type="ARBA" id="ARBA00023163"/>
    </source>
</evidence>
<gene>
    <name evidence="7" type="primary">prpR</name>
    <name evidence="7" type="ORF">GPA21_12985</name>
</gene>
<dbReference type="Pfam" id="PF00989">
    <property type="entry name" value="PAS"/>
    <property type="match status" value="1"/>
</dbReference>
<feature type="domain" description="PAS" evidence="6">
    <location>
        <begin position="198"/>
        <end position="251"/>
    </location>
</feature>
<dbReference type="SUPFAM" id="SSF46689">
    <property type="entry name" value="Homeodomain-like"/>
    <property type="match status" value="1"/>
</dbReference>
<keyword evidence="2" id="KW-0067">ATP-binding</keyword>
<dbReference type="NCBIfam" id="TIGR02329">
    <property type="entry name" value="propionate_PrpR"/>
    <property type="match status" value="1"/>
</dbReference>
<proteinExistence type="predicted"/>
<dbReference type="SMART" id="SM00091">
    <property type="entry name" value="PAS"/>
    <property type="match status" value="1"/>
</dbReference>
<dbReference type="Gene3D" id="3.30.450.20">
    <property type="entry name" value="PAS domain"/>
    <property type="match status" value="1"/>
</dbReference>
<evidence type="ECO:0000259" key="5">
    <source>
        <dbReference type="PROSITE" id="PS50045"/>
    </source>
</evidence>
<dbReference type="PROSITE" id="PS00688">
    <property type="entry name" value="SIGMA54_INTERACT_3"/>
    <property type="match status" value="1"/>
</dbReference>